<dbReference type="SUPFAM" id="SSF53474">
    <property type="entry name" value="alpha/beta-Hydrolases"/>
    <property type="match status" value="1"/>
</dbReference>
<evidence type="ECO:0000313" key="3">
    <source>
        <dbReference type="Proteomes" id="UP001055658"/>
    </source>
</evidence>
<feature type="domain" description="Serine aminopeptidase S33" evidence="1">
    <location>
        <begin position="24"/>
        <end position="134"/>
    </location>
</feature>
<dbReference type="RefSeq" id="WP_252081680.1">
    <property type="nucleotide sequence ID" value="NZ_CP092418.1"/>
</dbReference>
<dbReference type="InterPro" id="IPR029058">
    <property type="entry name" value="AB_hydrolase_fold"/>
</dbReference>
<dbReference type="Proteomes" id="UP001055658">
    <property type="component" value="Chromosome"/>
</dbReference>
<dbReference type="PANTHER" id="PTHR11614">
    <property type="entry name" value="PHOSPHOLIPASE-RELATED"/>
    <property type="match status" value="1"/>
</dbReference>
<dbReference type="InterPro" id="IPR022742">
    <property type="entry name" value="Hydrolase_4"/>
</dbReference>
<dbReference type="Gene3D" id="3.40.50.1820">
    <property type="entry name" value="alpha/beta hydrolase"/>
    <property type="match status" value="1"/>
</dbReference>
<gene>
    <name evidence="2" type="ORF">MJO52_10850</name>
</gene>
<dbReference type="GO" id="GO:0016787">
    <property type="term" value="F:hydrolase activity"/>
    <property type="evidence" value="ECO:0007669"/>
    <property type="project" value="UniProtKB-KW"/>
</dbReference>
<keyword evidence="3" id="KW-1185">Reference proteome</keyword>
<accession>A0ABY4V847</accession>
<organism evidence="2 3">
    <name type="scientific">Microbulbifer variabilis</name>
    <dbReference type="NCBI Taxonomy" id="266805"/>
    <lineage>
        <taxon>Bacteria</taxon>
        <taxon>Pseudomonadati</taxon>
        <taxon>Pseudomonadota</taxon>
        <taxon>Gammaproteobacteria</taxon>
        <taxon>Cellvibrionales</taxon>
        <taxon>Microbulbiferaceae</taxon>
        <taxon>Microbulbifer</taxon>
    </lineage>
</organism>
<protein>
    <submittedName>
        <fullName evidence="2">Alpha/beta hydrolase</fullName>
    </submittedName>
</protein>
<evidence type="ECO:0000313" key="2">
    <source>
        <dbReference type="EMBL" id="USD19581.1"/>
    </source>
</evidence>
<reference evidence="2" key="1">
    <citation type="submission" date="2022-02" db="EMBL/GenBank/DDBJ databases">
        <title>Coral-associated bacteria.</title>
        <authorList>
            <person name="Tang K."/>
            <person name="Wang X."/>
        </authorList>
    </citation>
    <scope>NUCLEOTIDE SEQUENCE</scope>
    <source>
        <strain evidence="2">SCSIO 43006</strain>
    </source>
</reference>
<sequence length="249" mass="27159">MEFNFPNRDGVELKGKLENSTGNPKAYAIFAHCFTCSKDIIAASAISKSLTSKGISVLRFDFTGLGNSDGDFSNTNFSSNVEDLLSAYNEIENRFEAPKLLIGHSFGGAAVLKAAGMLKTAKAVVTIAAPSDVKHIQHMFKDELDNINKTGQAKVVLAGREFTLKKQFIDDINEADILVNLKELRKALLVMHSPLDSTVSIDHAAKIFSAAHHPKSFISLDKADHLLMKKSDAEYVGNVIGAWAQRYIS</sequence>
<proteinExistence type="predicted"/>
<name>A0ABY4V847_9GAMM</name>
<dbReference type="InterPro" id="IPR051044">
    <property type="entry name" value="MAG_DAG_Lipase"/>
</dbReference>
<dbReference type="EMBL" id="CP092418">
    <property type="protein sequence ID" value="USD19581.1"/>
    <property type="molecule type" value="Genomic_DNA"/>
</dbReference>
<dbReference type="Pfam" id="PF12146">
    <property type="entry name" value="Hydrolase_4"/>
    <property type="match status" value="1"/>
</dbReference>
<keyword evidence="2" id="KW-0378">Hydrolase</keyword>
<evidence type="ECO:0000259" key="1">
    <source>
        <dbReference type="Pfam" id="PF12146"/>
    </source>
</evidence>